<keyword evidence="1" id="KW-0472">Membrane</keyword>
<evidence type="ECO:0000313" key="3">
    <source>
        <dbReference type="Proteomes" id="UP000322667"/>
    </source>
</evidence>
<dbReference type="EMBL" id="CM017613">
    <property type="protein sequence ID" value="TYI33450.1"/>
    <property type="molecule type" value="Genomic_DNA"/>
</dbReference>
<evidence type="ECO:0000313" key="2">
    <source>
        <dbReference type="EMBL" id="TYI33450.1"/>
    </source>
</evidence>
<keyword evidence="1" id="KW-0812">Transmembrane</keyword>
<sequence length="68" mass="7814">MFSWQNNGVQGFSLDPPLRRFSRVIDACVYQIFCVLFFQVLCNSFLVDMFLAHLLLHGSNVVSMPSEQ</sequence>
<keyword evidence="1" id="KW-1133">Transmembrane helix</keyword>
<keyword evidence="3" id="KW-1185">Reference proteome</keyword>
<evidence type="ECO:0000256" key="1">
    <source>
        <dbReference type="SAM" id="Phobius"/>
    </source>
</evidence>
<reference evidence="2 3" key="1">
    <citation type="submission" date="2019-07" db="EMBL/GenBank/DDBJ databases">
        <title>WGS assembly of Gossypium tomentosum.</title>
        <authorList>
            <person name="Chen Z.J."/>
            <person name="Sreedasyam A."/>
            <person name="Ando A."/>
            <person name="Song Q."/>
            <person name="De L."/>
            <person name="Hulse-Kemp A."/>
            <person name="Ding M."/>
            <person name="Ye W."/>
            <person name="Kirkbride R."/>
            <person name="Jenkins J."/>
            <person name="Plott C."/>
            <person name="Lovell J."/>
            <person name="Lin Y.-M."/>
            <person name="Vaughn R."/>
            <person name="Liu B."/>
            <person name="Li W."/>
            <person name="Simpson S."/>
            <person name="Scheffler B."/>
            <person name="Saski C."/>
            <person name="Grover C."/>
            <person name="Hu G."/>
            <person name="Conover J."/>
            <person name="Carlson J."/>
            <person name="Shu S."/>
            <person name="Boston L."/>
            <person name="Williams M."/>
            <person name="Peterson D."/>
            <person name="Mcgee K."/>
            <person name="Jones D."/>
            <person name="Wendel J."/>
            <person name="Stelly D."/>
            <person name="Grimwood J."/>
            <person name="Schmutz J."/>
        </authorList>
    </citation>
    <scope>NUCLEOTIDE SEQUENCE [LARGE SCALE GENOMIC DNA]</scope>
    <source>
        <strain evidence="2">7179.01</strain>
    </source>
</reference>
<organism evidence="2 3">
    <name type="scientific">Gossypium tomentosum</name>
    <name type="common">Hawaiian cotton</name>
    <name type="synonym">Gossypium sandvicense</name>
    <dbReference type="NCBI Taxonomy" id="34277"/>
    <lineage>
        <taxon>Eukaryota</taxon>
        <taxon>Viridiplantae</taxon>
        <taxon>Streptophyta</taxon>
        <taxon>Embryophyta</taxon>
        <taxon>Tracheophyta</taxon>
        <taxon>Spermatophyta</taxon>
        <taxon>Magnoliopsida</taxon>
        <taxon>eudicotyledons</taxon>
        <taxon>Gunneridae</taxon>
        <taxon>Pentapetalae</taxon>
        <taxon>rosids</taxon>
        <taxon>malvids</taxon>
        <taxon>Malvales</taxon>
        <taxon>Malvaceae</taxon>
        <taxon>Malvoideae</taxon>
        <taxon>Gossypium</taxon>
    </lineage>
</organism>
<dbReference type="Proteomes" id="UP000322667">
    <property type="component" value="Chromosome A04"/>
</dbReference>
<proteinExistence type="predicted"/>
<protein>
    <submittedName>
        <fullName evidence="2">Uncharacterized protein</fullName>
    </submittedName>
</protein>
<feature type="transmembrane region" description="Helical" evidence="1">
    <location>
        <begin position="28"/>
        <end position="56"/>
    </location>
</feature>
<dbReference type="AlphaFoldDB" id="A0A5D2R1C8"/>
<accession>A0A5D2R1C8</accession>
<gene>
    <name evidence="2" type="ORF">ES332_A04G134000v1</name>
</gene>
<name>A0A5D2R1C8_GOSTO</name>